<name>A0AAE0W5E6_9BIVA</name>
<protein>
    <submittedName>
        <fullName evidence="1">Uncharacterized protein</fullName>
    </submittedName>
</protein>
<accession>A0AAE0W5E6</accession>
<evidence type="ECO:0000313" key="2">
    <source>
        <dbReference type="Proteomes" id="UP001195483"/>
    </source>
</evidence>
<dbReference type="AlphaFoldDB" id="A0AAE0W5E6"/>
<evidence type="ECO:0000313" key="1">
    <source>
        <dbReference type="EMBL" id="KAK3601112.1"/>
    </source>
</evidence>
<sequence length="102" mass="12196">MNHSEYQVILSKQDYNACFTYEWHYRCKFISHKYTMKMLDGFSQCELIKTGQWTDQRCGLLSVVTDNQSPTEGIRRLDPINRRPSPLLFVYDPFCNHFPFFT</sequence>
<keyword evidence="2" id="KW-1185">Reference proteome</keyword>
<reference evidence="1" key="2">
    <citation type="journal article" date="2021" name="Genome Biol. Evol.">
        <title>Developing a high-quality reference genome for a parasitic bivalve with doubly uniparental inheritance (Bivalvia: Unionida).</title>
        <authorList>
            <person name="Smith C.H."/>
        </authorList>
    </citation>
    <scope>NUCLEOTIDE SEQUENCE</scope>
    <source>
        <strain evidence="1">CHS0354</strain>
        <tissue evidence="1">Mantle</tissue>
    </source>
</reference>
<comment type="caution">
    <text evidence="1">The sequence shown here is derived from an EMBL/GenBank/DDBJ whole genome shotgun (WGS) entry which is preliminary data.</text>
</comment>
<dbReference type="EMBL" id="JAEAOA010001465">
    <property type="protein sequence ID" value="KAK3601112.1"/>
    <property type="molecule type" value="Genomic_DNA"/>
</dbReference>
<proteinExistence type="predicted"/>
<reference evidence="1" key="1">
    <citation type="journal article" date="2021" name="Genome Biol. Evol.">
        <title>A High-Quality Reference Genome for a Parasitic Bivalve with Doubly Uniparental Inheritance (Bivalvia: Unionida).</title>
        <authorList>
            <person name="Smith C.H."/>
        </authorList>
    </citation>
    <scope>NUCLEOTIDE SEQUENCE</scope>
    <source>
        <strain evidence="1">CHS0354</strain>
    </source>
</reference>
<reference evidence="1" key="3">
    <citation type="submission" date="2023-05" db="EMBL/GenBank/DDBJ databases">
        <authorList>
            <person name="Smith C.H."/>
        </authorList>
    </citation>
    <scope>NUCLEOTIDE SEQUENCE</scope>
    <source>
        <strain evidence="1">CHS0354</strain>
        <tissue evidence="1">Mantle</tissue>
    </source>
</reference>
<organism evidence="1 2">
    <name type="scientific">Potamilus streckersoni</name>
    <dbReference type="NCBI Taxonomy" id="2493646"/>
    <lineage>
        <taxon>Eukaryota</taxon>
        <taxon>Metazoa</taxon>
        <taxon>Spiralia</taxon>
        <taxon>Lophotrochozoa</taxon>
        <taxon>Mollusca</taxon>
        <taxon>Bivalvia</taxon>
        <taxon>Autobranchia</taxon>
        <taxon>Heteroconchia</taxon>
        <taxon>Palaeoheterodonta</taxon>
        <taxon>Unionida</taxon>
        <taxon>Unionoidea</taxon>
        <taxon>Unionidae</taxon>
        <taxon>Ambleminae</taxon>
        <taxon>Lampsilini</taxon>
        <taxon>Potamilus</taxon>
    </lineage>
</organism>
<dbReference type="Proteomes" id="UP001195483">
    <property type="component" value="Unassembled WGS sequence"/>
</dbReference>
<gene>
    <name evidence="1" type="ORF">CHS0354_024833</name>
</gene>